<dbReference type="AlphaFoldDB" id="A0A835LM58"/>
<gene>
    <name evidence="2" type="ORF">IFM89_014531</name>
</gene>
<evidence type="ECO:0000313" key="2">
    <source>
        <dbReference type="EMBL" id="KAF9592361.1"/>
    </source>
</evidence>
<evidence type="ECO:0000256" key="1">
    <source>
        <dbReference type="SAM" id="Phobius"/>
    </source>
</evidence>
<keyword evidence="1" id="KW-0472">Membrane</keyword>
<keyword evidence="3" id="KW-1185">Reference proteome</keyword>
<accession>A0A835LM58</accession>
<reference evidence="2 3" key="1">
    <citation type="submission" date="2020-10" db="EMBL/GenBank/DDBJ databases">
        <title>The Coptis chinensis genome and diversification of protoberbering-type alkaloids.</title>
        <authorList>
            <person name="Wang B."/>
            <person name="Shu S."/>
            <person name="Song C."/>
            <person name="Liu Y."/>
        </authorList>
    </citation>
    <scope>NUCLEOTIDE SEQUENCE [LARGE SCALE GENOMIC DNA]</scope>
    <source>
        <strain evidence="2">HL-2020</strain>
        <tissue evidence="2">Leaf</tissue>
    </source>
</reference>
<proteinExistence type="predicted"/>
<comment type="caution">
    <text evidence="2">The sequence shown here is derived from an EMBL/GenBank/DDBJ whole genome shotgun (WGS) entry which is preliminary data.</text>
</comment>
<evidence type="ECO:0000313" key="3">
    <source>
        <dbReference type="Proteomes" id="UP000631114"/>
    </source>
</evidence>
<dbReference type="Proteomes" id="UP000631114">
    <property type="component" value="Unassembled WGS sequence"/>
</dbReference>
<keyword evidence="1" id="KW-0812">Transmembrane</keyword>
<name>A0A835LM58_9MAGN</name>
<feature type="transmembrane region" description="Helical" evidence="1">
    <location>
        <begin position="6"/>
        <end position="23"/>
    </location>
</feature>
<organism evidence="2 3">
    <name type="scientific">Coptis chinensis</name>
    <dbReference type="NCBI Taxonomy" id="261450"/>
    <lineage>
        <taxon>Eukaryota</taxon>
        <taxon>Viridiplantae</taxon>
        <taxon>Streptophyta</taxon>
        <taxon>Embryophyta</taxon>
        <taxon>Tracheophyta</taxon>
        <taxon>Spermatophyta</taxon>
        <taxon>Magnoliopsida</taxon>
        <taxon>Ranunculales</taxon>
        <taxon>Ranunculaceae</taxon>
        <taxon>Coptidoideae</taxon>
        <taxon>Coptis</taxon>
    </lineage>
</organism>
<sequence>MQKREFTLFGVMLHLVFVLKFLWRC</sequence>
<keyword evidence="1" id="KW-1133">Transmembrane helix</keyword>
<protein>
    <submittedName>
        <fullName evidence="2">Uncharacterized protein</fullName>
    </submittedName>
</protein>
<dbReference type="EMBL" id="JADFTS010000008">
    <property type="protein sequence ID" value="KAF9592361.1"/>
    <property type="molecule type" value="Genomic_DNA"/>
</dbReference>